<dbReference type="Proteomes" id="UP000467841">
    <property type="component" value="Unassembled WGS sequence"/>
</dbReference>
<dbReference type="EMBL" id="CACVBM020000832">
    <property type="protein sequence ID" value="CAA7023832.1"/>
    <property type="molecule type" value="Genomic_DNA"/>
</dbReference>
<sequence>MIWPNERRCLPGRTCGRARLMVARPGRVDRGLLPPGSVRELGRALGGQMKCPDAGRSWDDSSSVGRYARFERFFSV</sequence>
<reference evidence="1" key="1">
    <citation type="submission" date="2020-01" db="EMBL/GenBank/DDBJ databases">
        <authorList>
            <person name="Mishra B."/>
        </authorList>
    </citation>
    <scope>NUCLEOTIDE SEQUENCE [LARGE SCALE GENOMIC DNA]</scope>
</reference>
<comment type="caution">
    <text evidence="1">The sequence shown here is derived from an EMBL/GenBank/DDBJ whole genome shotgun (WGS) entry which is preliminary data.</text>
</comment>
<accession>A0A6D2I6U4</accession>
<evidence type="ECO:0000313" key="1">
    <source>
        <dbReference type="EMBL" id="CAA7023832.1"/>
    </source>
</evidence>
<proteinExistence type="predicted"/>
<evidence type="ECO:0000313" key="2">
    <source>
        <dbReference type="Proteomes" id="UP000467841"/>
    </source>
</evidence>
<dbReference type="AlphaFoldDB" id="A0A6D2I6U4"/>
<organism evidence="1 2">
    <name type="scientific">Microthlaspi erraticum</name>
    <dbReference type="NCBI Taxonomy" id="1685480"/>
    <lineage>
        <taxon>Eukaryota</taxon>
        <taxon>Viridiplantae</taxon>
        <taxon>Streptophyta</taxon>
        <taxon>Embryophyta</taxon>
        <taxon>Tracheophyta</taxon>
        <taxon>Spermatophyta</taxon>
        <taxon>Magnoliopsida</taxon>
        <taxon>eudicotyledons</taxon>
        <taxon>Gunneridae</taxon>
        <taxon>Pentapetalae</taxon>
        <taxon>rosids</taxon>
        <taxon>malvids</taxon>
        <taxon>Brassicales</taxon>
        <taxon>Brassicaceae</taxon>
        <taxon>Coluteocarpeae</taxon>
        <taxon>Microthlaspi</taxon>
    </lineage>
</organism>
<keyword evidence="2" id="KW-1185">Reference proteome</keyword>
<gene>
    <name evidence="1" type="ORF">MERR_LOCUS11067</name>
</gene>
<name>A0A6D2I6U4_9BRAS</name>
<protein>
    <submittedName>
        <fullName evidence="1">Uncharacterized protein</fullName>
    </submittedName>
</protein>